<evidence type="ECO:0008006" key="5">
    <source>
        <dbReference type="Google" id="ProtNLM"/>
    </source>
</evidence>
<feature type="compositionally biased region" description="Low complexity" evidence="1">
    <location>
        <begin position="36"/>
        <end position="46"/>
    </location>
</feature>
<organism evidence="3 4">
    <name type="scientific">Rhodococcus cerastii</name>
    <dbReference type="NCBI Taxonomy" id="908616"/>
    <lineage>
        <taxon>Bacteria</taxon>
        <taxon>Bacillati</taxon>
        <taxon>Actinomycetota</taxon>
        <taxon>Actinomycetes</taxon>
        <taxon>Mycobacteriales</taxon>
        <taxon>Nocardiaceae</taxon>
        <taxon>Rhodococcus</taxon>
    </lineage>
</organism>
<reference evidence="3 4" key="1">
    <citation type="submission" date="2023-10" db="EMBL/GenBank/DDBJ databases">
        <title>Development of a sustainable strategy for remediation of hydrocarbon-contaminated territories based on the waste exchange concept.</title>
        <authorList>
            <person name="Krivoruchko A."/>
        </authorList>
    </citation>
    <scope>NUCLEOTIDE SEQUENCE [LARGE SCALE GENOMIC DNA]</scope>
    <source>
        <strain evidence="3 4">IEGM 1327</strain>
    </source>
</reference>
<name>A0ABU4D3Q5_9NOCA</name>
<evidence type="ECO:0000256" key="1">
    <source>
        <dbReference type="SAM" id="MobiDB-lite"/>
    </source>
</evidence>
<proteinExistence type="predicted"/>
<gene>
    <name evidence="3" type="ORF">R3P93_17440</name>
</gene>
<protein>
    <recommendedName>
        <fullName evidence="5">Secreted protein</fullName>
    </recommendedName>
</protein>
<comment type="caution">
    <text evidence="3">The sequence shown here is derived from an EMBL/GenBank/DDBJ whole genome shotgun (WGS) entry which is preliminary data.</text>
</comment>
<keyword evidence="2" id="KW-0732">Signal</keyword>
<keyword evidence="4" id="KW-1185">Reference proteome</keyword>
<sequence>MFTVRKALAATAIGALTIVPLAACSSDEASDTVDNATSSAASAMETTESEPEPAAEVDSLTGVDTAVALDPGFTGALTTLGLTPGVVGTATLADGSIRFPITGGDVKYWEPGTVDPYVQGEIMHDGSGLSLTAGETVVELINFDIDPGTSLLTGDVMVNGEEAAADAVLFDLDGRTLQPLATGPDNTAILQGTEVKISETAAGLLNSTFNTDAVTPGLLVGVATITINTA</sequence>
<feature type="region of interest" description="Disordered" evidence="1">
    <location>
        <begin position="29"/>
        <end position="55"/>
    </location>
</feature>
<feature type="signal peptide" evidence="2">
    <location>
        <begin position="1"/>
        <end position="22"/>
    </location>
</feature>
<evidence type="ECO:0000256" key="2">
    <source>
        <dbReference type="SAM" id="SignalP"/>
    </source>
</evidence>
<dbReference type="EMBL" id="JAWLKF010000010">
    <property type="protein sequence ID" value="MDV6304349.1"/>
    <property type="molecule type" value="Genomic_DNA"/>
</dbReference>
<dbReference type="Proteomes" id="UP001186104">
    <property type="component" value="Unassembled WGS sequence"/>
</dbReference>
<accession>A0ABU4D3Q5</accession>
<evidence type="ECO:0000313" key="3">
    <source>
        <dbReference type="EMBL" id="MDV6304349.1"/>
    </source>
</evidence>
<feature type="chain" id="PRO_5045213867" description="Secreted protein" evidence="2">
    <location>
        <begin position="23"/>
        <end position="230"/>
    </location>
</feature>
<dbReference type="RefSeq" id="WP_094640843.1">
    <property type="nucleotide sequence ID" value="NZ_JAWLKF010000010.1"/>
</dbReference>
<evidence type="ECO:0000313" key="4">
    <source>
        <dbReference type="Proteomes" id="UP001186104"/>
    </source>
</evidence>